<dbReference type="Gene3D" id="1.10.357.10">
    <property type="entry name" value="Tetracycline Repressor, domain 2"/>
    <property type="match status" value="1"/>
</dbReference>
<name>A0A7W3XYT5_9ACTN</name>
<dbReference type="GO" id="GO:0000976">
    <property type="term" value="F:transcription cis-regulatory region binding"/>
    <property type="evidence" value="ECO:0007669"/>
    <property type="project" value="TreeGrafter"/>
</dbReference>
<evidence type="ECO:0000256" key="1">
    <source>
        <dbReference type="ARBA" id="ARBA00023125"/>
    </source>
</evidence>
<proteinExistence type="predicted"/>
<keyword evidence="1 2" id="KW-0238">DNA-binding</keyword>
<sequence length="191" mass="20980">MSAEERRESVVRAAIVEFARSGYAGTSTAAIARRVGVSQPYLFRLFPDKRAIFLAAARRCTDEIRARFAEVSEGMTPDEAADAMGEVYPELLADRDRLLFQMQMYVAAAVADASGDPGFAAELREVWAELWDLVHFRLGAEDARTDDFMAMGMLINVRLALGFPPDHRVWAGCLERNPDFLRAGGKGGCGG</sequence>
<dbReference type="InterPro" id="IPR001647">
    <property type="entry name" value="HTH_TetR"/>
</dbReference>
<evidence type="ECO:0000259" key="3">
    <source>
        <dbReference type="PROSITE" id="PS50977"/>
    </source>
</evidence>
<dbReference type="InterPro" id="IPR009057">
    <property type="entry name" value="Homeodomain-like_sf"/>
</dbReference>
<protein>
    <submittedName>
        <fullName evidence="4">TetR family transcriptional regulator</fullName>
    </submittedName>
</protein>
<dbReference type="SUPFAM" id="SSF46689">
    <property type="entry name" value="Homeodomain-like"/>
    <property type="match status" value="1"/>
</dbReference>
<evidence type="ECO:0000313" key="4">
    <source>
        <dbReference type="EMBL" id="MBB0232161.1"/>
    </source>
</evidence>
<comment type="caution">
    <text evidence="4">The sequence shown here is derived from an EMBL/GenBank/DDBJ whole genome shotgun (WGS) entry which is preliminary data.</text>
</comment>
<accession>A0A7W3XYT5</accession>
<evidence type="ECO:0000313" key="5">
    <source>
        <dbReference type="Proteomes" id="UP000530234"/>
    </source>
</evidence>
<reference evidence="5" key="1">
    <citation type="submission" date="2019-10" db="EMBL/GenBank/DDBJ databases">
        <title>Streptomyces sp. nov., a novel actinobacterium isolated from alkaline environment.</title>
        <authorList>
            <person name="Golinska P."/>
        </authorList>
    </citation>
    <scope>NUCLEOTIDE SEQUENCE [LARGE SCALE GENOMIC DNA]</scope>
    <source>
        <strain evidence="5">DSM 42108</strain>
    </source>
</reference>
<keyword evidence="5" id="KW-1185">Reference proteome</keyword>
<evidence type="ECO:0000256" key="2">
    <source>
        <dbReference type="PROSITE-ProRule" id="PRU00335"/>
    </source>
</evidence>
<dbReference type="GO" id="GO:0003700">
    <property type="term" value="F:DNA-binding transcription factor activity"/>
    <property type="evidence" value="ECO:0007669"/>
    <property type="project" value="TreeGrafter"/>
</dbReference>
<dbReference type="EMBL" id="VKHS01000785">
    <property type="protein sequence ID" value="MBB0232161.1"/>
    <property type="molecule type" value="Genomic_DNA"/>
</dbReference>
<dbReference type="PANTHER" id="PTHR30055:SF146">
    <property type="entry name" value="HTH-TYPE TRANSCRIPTIONAL DUAL REGULATOR CECR"/>
    <property type="match status" value="1"/>
</dbReference>
<dbReference type="InterPro" id="IPR050109">
    <property type="entry name" value="HTH-type_TetR-like_transc_reg"/>
</dbReference>
<feature type="domain" description="HTH tetR-type" evidence="3">
    <location>
        <begin position="4"/>
        <end position="64"/>
    </location>
</feature>
<dbReference type="Proteomes" id="UP000530234">
    <property type="component" value="Unassembled WGS sequence"/>
</dbReference>
<dbReference type="PROSITE" id="PS50977">
    <property type="entry name" value="HTH_TETR_2"/>
    <property type="match status" value="1"/>
</dbReference>
<organism evidence="4 5">
    <name type="scientific">Streptomyces calidiresistens</name>
    <dbReference type="NCBI Taxonomy" id="1485586"/>
    <lineage>
        <taxon>Bacteria</taxon>
        <taxon>Bacillati</taxon>
        <taxon>Actinomycetota</taxon>
        <taxon>Actinomycetes</taxon>
        <taxon>Kitasatosporales</taxon>
        <taxon>Streptomycetaceae</taxon>
        <taxon>Streptomyces</taxon>
    </lineage>
</organism>
<gene>
    <name evidence="4" type="ORF">FOE67_22330</name>
</gene>
<dbReference type="RefSeq" id="WP_182666708.1">
    <property type="nucleotide sequence ID" value="NZ_VKHS01000785.1"/>
</dbReference>
<dbReference type="PANTHER" id="PTHR30055">
    <property type="entry name" value="HTH-TYPE TRANSCRIPTIONAL REGULATOR RUTR"/>
    <property type="match status" value="1"/>
</dbReference>
<dbReference type="Pfam" id="PF00440">
    <property type="entry name" value="TetR_N"/>
    <property type="match status" value="1"/>
</dbReference>
<feature type="DNA-binding region" description="H-T-H motif" evidence="2">
    <location>
        <begin position="27"/>
        <end position="46"/>
    </location>
</feature>
<dbReference type="AlphaFoldDB" id="A0A7W3XYT5"/>